<evidence type="ECO:0000313" key="2">
    <source>
        <dbReference type="EMBL" id="QDU81075.1"/>
    </source>
</evidence>
<accession>A0A518CPC2</accession>
<dbReference type="Gene3D" id="3.40.720.10">
    <property type="entry name" value="Alkaline Phosphatase, subunit A"/>
    <property type="match status" value="1"/>
</dbReference>
<reference evidence="2 3" key="1">
    <citation type="submission" date="2019-02" db="EMBL/GenBank/DDBJ databases">
        <title>Deep-cultivation of Planctomycetes and their phenomic and genomic characterization uncovers novel biology.</title>
        <authorList>
            <person name="Wiegand S."/>
            <person name="Jogler M."/>
            <person name="Boedeker C."/>
            <person name="Pinto D."/>
            <person name="Vollmers J."/>
            <person name="Rivas-Marin E."/>
            <person name="Kohn T."/>
            <person name="Peeters S.H."/>
            <person name="Heuer A."/>
            <person name="Rast P."/>
            <person name="Oberbeckmann S."/>
            <person name="Bunk B."/>
            <person name="Jeske O."/>
            <person name="Meyerdierks A."/>
            <person name="Storesund J.E."/>
            <person name="Kallscheuer N."/>
            <person name="Luecker S."/>
            <person name="Lage O.M."/>
            <person name="Pohl T."/>
            <person name="Merkel B.J."/>
            <person name="Hornburger P."/>
            <person name="Mueller R.-W."/>
            <person name="Bruemmer F."/>
            <person name="Labrenz M."/>
            <person name="Spormann A.M."/>
            <person name="Op den Camp H."/>
            <person name="Overmann J."/>
            <person name="Amann R."/>
            <person name="Jetten M.S.M."/>
            <person name="Mascher T."/>
            <person name="Medema M.H."/>
            <person name="Devos D.P."/>
            <person name="Kaster A.-K."/>
            <person name="Ovreas L."/>
            <person name="Rohde M."/>
            <person name="Galperin M.Y."/>
            <person name="Jogler C."/>
        </authorList>
    </citation>
    <scope>NUCLEOTIDE SEQUENCE [LARGE SCALE GENOMIC DNA]</scope>
    <source>
        <strain evidence="2 3">Pla110</strain>
    </source>
</reference>
<proteinExistence type="predicted"/>
<keyword evidence="3" id="KW-1185">Reference proteome</keyword>
<dbReference type="AlphaFoldDB" id="A0A518CPC2"/>
<dbReference type="PANTHER" id="PTHR43108:SF6">
    <property type="entry name" value="N-SULPHOGLUCOSAMINE SULPHOHYDROLASE"/>
    <property type="match status" value="1"/>
</dbReference>
<evidence type="ECO:0000313" key="3">
    <source>
        <dbReference type="Proteomes" id="UP000317178"/>
    </source>
</evidence>
<feature type="domain" description="Sulfatase N-terminal" evidence="1">
    <location>
        <begin position="58"/>
        <end position="387"/>
    </location>
</feature>
<sequence length="488" mass="55959">MDDYLKTYTNNSATPTGDSSTMIYSRISARFTIAFLMGLLALSSSTRPAFAADESARPNIIFILTDDQRADAMGCMGNPVIETPELDKLASEGHLFKNAFCTTAICMTSRASFILGQYERRHHITSFRTPLTDEQINIAFPVLLREAGYYTGLVGKWGIGTKMPAEMFDDYRGFPGQGSYYPEGKKDQPGEHQTAKLAEKAVEFLEEVPTNRPFCLQIYTKAAHCQDQDHDDQFPADVKYDNQYADTVLPRSELLNEKYFQQLPDFLQNSESRTRWHRRFNTEEKWNESVKNYYRLVSGIDELLGKVRQQLEESGKADNSIIVFSSDHGFYLGERGLAGKWFIHEESIRIPMIIFDPRQPDSERGQVHDEMVLSIDVAPTIMDLAGVDAPATVQGRSLIPITKQEKVDWRHEFLYEHRFAHHAIPKSEGVRTEDWKYVRYIETEPVHEELYNLKQDPLEVNNLVNNPESQADLNTMRDKLKKLDKELQ</sequence>
<dbReference type="SUPFAM" id="SSF53649">
    <property type="entry name" value="Alkaline phosphatase-like"/>
    <property type="match status" value="1"/>
</dbReference>
<evidence type="ECO:0000259" key="1">
    <source>
        <dbReference type="Pfam" id="PF00884"/>
    </source>
</evidence>
<dbReference type="KEGG" id="plon:Pla110_28120"/>
<dbReference type="OrthoDB" id="237120at2"/>
<dbReference type="Proteomes" id="UP000317178">
    <property type="component" value="Chromosome"/>
</dbReference>
<dbReference type="GO" id="GO:0047753">
    <property type="term" value="F:choline-sulfatase activity"/>
    <property type="evidence" value="ECO:0007669"/>
    <property type="project" value="UniProtKB-EC"/>
</dbReference>
<dbReference type="CDD" id="cd16031">
    <property type="entry name" value="G6S_like"/>
    <property type="match status" value="1"/>
</dbReference>
<organism evidence="2 3">
    <name type="scientific">Polystyrenella longa</name>
    <dbReference type="NCBI Taxonomy" id="2528007"/>
    <lineage>
        <taxon>Bacteria</taxon>
        <taxon>Pseudomonadati</taxon>
        <taxon>Planctomycetota</taxon>
        <taxon>Planctomycetia</taxon>
        <taxon>Planctomycetales</taxon>
        <taxon>Planctomycetaceae</taxon>
        <taxon>Polystyrenella</taxon>
    </lineage>
</organism>
<name>A0A518CPC2_9PLAN</name>
<gene>
    <name evidence="2" type="primary">betC_4</name>
    <name evidence="2" type="ORF">Pla110_28120</name>
</gene>
<dbReference type="PANTHER" id="PTHR43108">
    <property type="entry name" value="N-ACETYLGLUCOSAMINE-6-SULFATASE FAMILY MEMBER"/>
    <property type="match status" value="1"/>
</dbReference>
<dbReference type="InterPro" id="IPR017850">
    <property type="entry name" value="Alkaline_phosphatase_core_sf"/>
</dbReference>
<keyword evidence="2" id="KW-0378">Hydrolase</keyword>
<dbReference type="Pfam" id="PF00884">
    <property type="entry name" value="Sulfatase"/>
    <property type="match status" value="1"/>
</dbReference>
<dbReference type="EC" id="3.1.6.6" evidence="2"/>
<dbReference type="EMBL" id="CP036281">
    <property type="protein sequence ID" value="QDU81075.1"/>
    <property type="molecule type" value="Genomic_DNA"/>
</dbReference>
<dbReference type="RefSeq" id="WP_144996295.1">
    <property type="nucleotide sequence ID" value="NZ_CP036281.1"/>
</dbReference>
<protein>
    <submittedName>
        <fullName evidence="2">Choline-sulfatase</fullName>
        <ecNumber evidence="2">3.1.6.6</ecNumber>
    </submittedName>
</protein>
<dbReference type="InterPro" id="IPR000917">
    <property type="entry name" value="Sulfatase_N"/>
</dbReference>